<dbReference type="GO" id="GO:0006355">
    <property type="term" value="P:regulation of DNA-templated transcription"/>
    <property type="evidence" value="ECO:0007669"/>
    <property type="project" value="InterPro"/>
</dbReference>
<dbReference type="InterPro" id="IPR036388">
    <property type="entry name" value="WH-like_DNA-bd_sf"/>
</dbReference>
<dbReference type="PROSITE" id="PS50110">
    <property type="entry name" value="RESPONSE_REGULATORY"/>
    <property type="match status" value="1"/>
</dbReference>
<keyword evidence="5" id="KW-0804">Transcription</keyword>
<evidence type="ECO:0000259" key="7">
    <source>
        <dbReference type="PROSITE" id="PS50043"/>
    </source>
</evidence>
<evidence type="ECO:0000256" key="6">
    <source>
        <dbReference type="PROSITE-ProRule" id="PRU00169"/>
    </source>
</evidence>
<evidence type="ECO:0000256" key="2">
    <source>
        <dbReference type="ARBA" id="ARBA00023012"/>
    </source>
</evidence>
<dbReference type="InterPro" id="IPR011006">
    <property type="entry name" value="CheY-like_superfamily"/>
</dbReference>
<dbReference type="CDD" id="cd06170">
    <property type="entry name" value="LuxR_C_like"/>
    <property type="match status" value="1"/>
</dbReference>
<dbReference type="SMART" id="SM00448">
    <property type="entry name" value="REC"/>
    <property type="match status" value="1"/>
</dbReference>
<evidence type="ECO:0000256" key="4">
    <source>
        <dbReference type="ARBA" id="ARBA00023125"/>
    </source>
</evidence>
<proteinExistence type="predicted"/>
<feature type="domain" description="Response regulatory" evidence="8">
    <location>
        <begin position="6"/>
        <end position="120"/>
    </location>
</feature>
<dbReference type="RefSeq" id="WP_135246765.1">
    <property type="nucleotide sequence ID" value="NZ_SIHO01000003.1"/>
</dbReference>
<organism evidence="9 10">
    <name type="scientific">Glacieibacterium arshaanense</name>
    <dbReference type="NCBI Taxonomy" id="2511025"/>
    <lineage>
        <taxon>Bacteria</taxon>
        <taxon>Pseudomonadati</taxon>
        <taxon>Pseudomonadota</taxon>
        <taxon>Alphaproteobacteria</taxon>
        <taxon>Sphingomonadales</taxon>
        <taxon>Sphingosinicellaceae</taxon>
        <taxon>Glacieibacterium</taxon>
    </lineage>
</organism>
<dbReference type="Pfam" id="PF00196">
    <property type="entry name" value="GerE"/>
    <property type="match status" value="1"/>
</dbReference>
<reference evidence="9 10" key="1">
    <citation type="submission" date="2019-02" db="EMBL/GenBank/DDBJ databases">
        <title>Polymorphobacter sp. isolated from the lake at the Tibet of China.</title>
        <authorList>
            <person name="Li A."/>
        </authorList>
    </citation>
    <scope>NUCLEOTIDE SEQUENCE [LARGE SCALE GENOMIC DNA]</scope>
    <source>
        <strain evidence="9 10">DJ1R-1</strain>
    </source>
</reference>
<name>A0A4Y9EKI1_9SPHN</name>
<evidence type="ECO:0000256" key="5">
    <source>
        <dbReference type="ARBA" id="ARBA00023163"/>
    </source>
</evidence>
<evidence type="ECO:0000313" key="10">
    <source>
        <dbReference type="Proteomes" id="UP000297737"/>
    </source>
</evidence>
<dbReference type="SUPFAM" id="SSF46894">
    <property type="entry name" value="C-terminal effector domain of the bipartite response regulators"/>
    <property type="match status" value="1"/>
</dbReference>
<feature type="modified residue" description="4-aspartylphosphate" evidence="6">
    <location>
        <position position="55"/>
    </location>
</feature>
<dbReference type="GO" id="GO:0000160">
    <property type="term" value="P:phosphorelay signal transduction system"/>
    <property type="evidence" value="ECO:0007669"/>
    <property type="project" value="UniProtKB-KW"/>
</dbReference>
<dbReference type="InterPro" id="IPR000792">
    <property type="entry name" value="Tscrpt_reg_LuxR_C"/>
</dbReference>
<comment type="caution">
    <text evidence="9">The sequence shown here is derived from an EMBL/GenBank/DDBJ whole genome shotgun (WGS) entry which is preliminary data.</text>
</comment>
<keyword evidence="10" id="KW-1185">Reference proteome</keyword>
<dbReference type="FunFam" id="3.40.50.2300:FF:000018">
    <property type="entry name" value="DNA-binding transcriptional regulator NtrC"/>
    <property type="match status" value="1"/>
</dbReference>
<keyword evidence="3" id="KW-0805">Transcription regulation</keyword>
<dbReference type="Gene3D" id="1.10.10.10">
    <property type="entry name" value="Winged helix-like DNA-binding domain superfamily/Winged helix DNA-binding domain"/>
    <property type="match status" value="1"/>
</dbReference>
<keyword evidence="1 6" id="KW-0597">Phosphoprotein</keyword>
<dbReference type="Gene3D" id="3.40.50.2300">
    <property type="match status" value="1"/>
</dbReference>
<evidence type="ECO:0000256" key="1">
    <source>
        <dbReference type="ARBA" id="ARBA00022553"/>
    </source>
</evidence>
<accession>A0A4Y9EKI1</accession>
<feature type="domain" description="HTH luxR-type" evidence="7">
    <location>
        <begin position="136"/>
        <end position="201"/>
    </location>
</feature>
<evidence type="ECO:0000256" key="3">
    <source>
        <dbReference type="ARBA" id="ARBA00023015"/>
    </source>
</evidence>
<dbReference type="PROSITE" id="PS50043">
    <property type="entry name" value="HTH_LUXR_2"/>
    <property type="match status" value="1"/>
</dbReference>
<dbReference type="EMBL" id="SIHO01000003">
    <property type="protein sequence ID" value="TFU01261.1"/>
    <property type="molecule type" value="Genomic_DNA"/>
</dbReference>
<dbReference type="OrthoDB" id="9782655at2"/>
<dbReference type="Pfam" id="PF00072">
    <property type="entry name" value="Response_reg"/>
    <property type="match status" value="1"/>
</dbReference>
<sequence length="213" mass="23399">MTLSKHVYVVDDDSMVRSSTAYFLDSSGYVARMWNSGQAFLDDMPGLSPGCVLLDVRMPQIDGLQVIELMHDRLAQFPVIIMTGHGDIATAVQAMKLGASDFHEKPFDEATLIATLERLFAALDRQVEADDQRADAAQRLKQLTRREVDILQGLAEGLPNKVLAYRLGLSVRTVEMHRSNMMNHLGVRSLPEALRLAFLAGVVSLDAGDTGDA</sequence>
<dbReference type="PANTHER" id="PTHR44688:SF16">
    <property type="entry name" value="DNA-BINDING TRANSCRIPTIONAL ACTIVATOR DEVR_DOSR"/>
    <property type="match status" value="1"/>
</dbReference>
<dbReference type="Proteomes" id="UP000297737">
    <property type="component" value="Unassembled WGS sequence"/>
</dbReference>
<evidence type="ECO:0000313" key="9">
    <source>
        <dbReference type="EMBL" id="TFU01261.1"/>
    </source>
</evidence>
<dbReference type="PRINTS" id="PR00038">
    <property type="entry name" value="HTHLUXR"/>
</dbReference>
<protein>
    <submittedName>
        <fullName evidence="9">Response regulator</fullName>
    </submittedName>
</protein>
<dbReference type="PANTHER" id="PTHR44688">
    <property type="entry name" value="DNA-BINDING TRANSCRIPTIONAL ACTIVATOR DEVR_DOSR"/>
    <property type="match status" value="1"/>
</dbReference>
<dbReference type="SUPFAM" id="SSF52172">
    <property type="entry name" value="CheY-like"/>
    <property type="match status" value="1"/>
</dbReference>
<keyword evidence="4" id="KW-0238">DNA-binding</keyword>
<dbReference type="GO" id="GO:0003677">
    <property type="term" value="F:DNA binding"/>
    <property type="evidence" value="ECO:0007669"/>
    <property type="project" value="UniProtKB-KW"/>
</dbReference>
<gene>
    <name evidence="9" type="ORF">EUV02_13235</name>
</gene>
<dbReference type="AlphaFoldDB" id="A0A4Y9EKI1"/>
<evidence type="ECO:0000259" key="8">
    <source>
        <dbReference type="PROSITE" id="PS50110"/>
    </source>
</evidence>
<dbReference type="SMART" id="SM00421">
    <property type="entry name" value="HTH_LUXR"/>
    <property type="match status" value="1"/>
</dbReference>
<keyword evidence="2" id="KW-0902">Two-component regulatory system</keyword>
<dbReference type="InterPro" id="IPR001789">
    <property type="entry name" value="Sig_transdc_resp-reg_receiver"/>
</dbReference>
<dbReference type="InterPro" id="IPR016032">
    <property type="entry name" value="Sig_transdc_resp-reg_C-effctor"/>
</dbReference>